<organism evidence="1">
    <name type="scientific">Tetraodon nigroviridis</name>
    <name type="common">Spotted green pufferfish</name>
    <name type="synonym">Chelonodon nigroviridis</name>
    <dbReference type="NCBI Taxonomy" id="99883"/>
    <lineage>
        <taxon>Eukaryota</taxon>
        <taxon>Metazoa</taxon>
        <taxon>Chordata</taxon>
        <taxon>Craniata</taxon>
        <taxon>Vertebrata</taxon>
        <taxon>Euteleostomi</taxon>
        <taxon>Actinopterygii</taxon>
        <taxon>Neopterygii</taxon>
        <taxon>Teleostei</taxon>
        <taxon>Neoteleostei</taxon>
        <taxon>Acanthomorphata</taxon>
        <taxon>Eupercaria</taxon>
        <taxon>Tetraodontiformes</taxon>
        <taxon>Tetradontoidea</taxon>
        <taxon>Tetraodontidae</taxon>
        <taxon>Tetraodon</taxon>
    </lineage>
</organism>
<protein>
    <submittedName>
        <fullName evidence="1">(spotted green pufferfish) hypothetical protein</fullName>
    </submittedName>
</protein>
<proteinExistence type="predicted"/>
<dbReference type="PANTHER" id="PTHR14663">
    <property type="entry name" value="METHYLTRANSFERASE NSUN7-RELATED"/>
    <property type="match status" value="1"/>
</dbReference>
<reference evidence="1" key="1">
    <citation type="journal article" date="2004" name="Nature">
        <title>Genome duplication in the teleost fish Tetraodon nigroviridis reveals the early vertebrate proto-karyotype.</title>
        <authorList>
            <person name="Jaillon O."/>
            <person name="Aury J.-M."/>
            <person name="Brunet F."/>
            <person name="Petit J.-L."/>
            <person name="Stange-Thomann N."/>
            <person name="Mauceli E."/>
            <person name="Bouneau L."/>
            <person name="Fischer C."/>
            <person name="Ozouf-Costaz C."/>
            <person name="Bernot A."/>
            <person name="Nicaud S."/>
            <person name="Jaffe D."/>
            <person name="Fisher S."/>
            <person name="Lutfalla G."/>
            <person name="Dossat C."/>
            <person name="Segurens B."/>
            <person name="Dasilva C."/>
            <person name="Salanoubat M."/>
            <person name="Levy M."/>
            <person name="Boudet N."/>
            <person name="Castellano S."/>
            <person name="Anthouard V."/>
            <person name="Jubin C."/>
            <person name="Castelli V."/>
            <person name="Katinka M."/>
            <person name="Vacherie B."/>
            <person name="Biemont C."/>
            <person name="Skalli Z."/>
            <person name="Cattolico L."/>
            <person name="Poulain J."/>
            <person name="De Berardinis V."/>
            <person name="Cruaud C."/>
            <person name="Duprat S."/>
            <person name="Brottier P."/>
            <person name="Coutanceau J.-P."/>
            <person name="Gouzy J."/>
            <person name="Parra G."/>
            <person name="Lardier G."/>
            <person name="Chapple C."/>
            <person name="McKernan K.J."/>
            <person name="McEwan P."/>
            <person name="Bosak S."/>
            <person name="Kellis M."/>
            <person name="Volff J.-N."/>
            <person name="Guigo R."/>
            <person name="Zody M.C."/>
            <person name="Mesirov J."/>
            <person name="Lindblad-Toh K."/>
            <person name="Birren B."/>
            <person name="Nusbaum C."/>
            <person name="Kahn D."/>
            <person name="Robinson-Rechavi M."/>
            <person name="Laudet V."/>
            <person name="Schachter V."/>
            <person name="Quetier F."/>
            <person name="Saurin W."/>
            <person name="Scarpelli C."/>
            <person name="Wincker P."/>
            <person name="Lander E.S."/>
            <person name="Weissenbach J."/>
            <person name="Roest Crollius H."/>
        </authorList>
    </citation>
    <scope>NUCLEOTIDE SEQUENCE [LARGE SCALE GENOMIC DNA]</scope>
</reference>
<dbReference type="AlphaFoldDB" id="Q4T311"/>
<dbReference type="OrthoDB" id="6817893at2759"/>
<dbReference type="KEGG" id="tng:GSTEN00008066G001"/>
<evidence type="ECO:0000313" key="1">
    <source>
        <dbReference type="EMBL" id="CAF92721.1"/>
    </source>
</evidence>
<dbReference type="EMBL" id="CAAE01010141">
    <property type="protein sequence ID" value="CAF92721.1"/>
    <property type="molecule type" value="Genomic_DNA"/>
</dbReference>
<dbReference type="PANTHER" id="PTHR14663:SF2">
    <property type="entry name" value="METHYLTRANSFERASE NSUN7-RELATED"/>
    <property type="match status" value="1"/>
</dbReference>
<name>Q4T311_TETNG</name>
<accession>Q4T311</accession>
<sequence>MLPLAMVMLFDFQDRKFMQRKQSAEEDEPLREIRDMESSLQSVEEVCEALQKASFQEVKDVAELGGLTFCRDPLCPDTLAFSQQLHARLRFSNMTDSHVLHTQILTTTVMQNLDVKILSEPFCGLHEGSHAVRRLKVIMVLPRCSSSALNDPVPIIHDEHGGK</sequence>
<dbReference type="InterPro" id="IPR042620">
    <property type="entry name" value="NSUN7"/>
</dbReference>
<gene>
    <name evidence="1" type="ORF">GSTENG00008066001</name>
</gene>
<reference evidence="1" key="2">
    <citation type="submission" date="2004-02" db="EMBL/GenBank/DDBJ databases">
        <authorList>
            <consortium name="Genoscope"/>
            <consortium name="Whitehead Institute Centre for Genome Research"/>
        </authorList>
    </citation>
    <scope>NUCLEOTIDE SEQUENCE</scope>
</reference>
<comment type="caution">
    <text evidence="1">The sequence shown here is derived from an EMBL/GenBank/DDBJ whole genome shotgun (WGS) entry which is preliminary data.</text>
</comment>